<evidence type="ECO:0000313" key="4">
    <source>
        <dbReference type="Proteomes" id="UP000242525"/>
    </source>
</evidence>
<protein>
    <submittedName>
        <fullName evidence="3">Similar to Saccharomyces cerevisiae YOL022C TSR4 Cytoplasmic protein required for correct processing of the 20S pre-rRNA at site D to generate mature 18S rRNA</fullName>
    </submittedName>
</protein>
<gene>
    <name evidence="3" type="ORF">BN980_GECA02s06104g</name>
</gene>
<proteinExistence type="predicted"/>
<dbReference type="Pfam" id="PF04194">
    <property type="entry name" value="PDCD2_C"/>
    <property type="match status" value="1"/>
</dbReference>
<feature type="region of interest" description="Disordered" evidence="1">
    <location>
        <begin position="144"/>
        <end position="178"/>
    </location>
</feature>
<comment type="caution">
    <text evidence="3">The sequence shown here is derived from an EMBL/GenBank/DDBJ whole genome shotgun (WGS) entry which is preliminary data.</text>
</comment>
<sequence length="453" mass="48537">MVDPKILNNTESDFSDDSDYDSNDEGYIDLVRTGPSAIHGSKTKPYETGVSLGFIDCEEDDAATAFDSRLGGRPLWLSSKGHAVPTCGNCKRKLALLVQVYAPLEGTEYDRSLYVFICKQAGCKRANGSVRALRGVKRDLAAERKAAAERKQKEQEEEEKKKLGNDTSKSVGADLFGGNSSDGAGATANPFGSSSNPFAAASNPFAVAVEAKPKAAPAPAPSGPSFADIVKETIPEKPAATPAAEPEATADNKDVPAFEDAYFLCVEAEELDPLFNKRSLPAGLNPQDLLNLKLDTTPDDADAEGSGSIDARAAELAAQIPGADDPAFQKFVDTVSQNPTQIVRYDRQGGSALLYSSRDAVAKTLASKSIPVHPTTREPRQVELQVMPHAITVLEEDEVKRAGSDASDVKKRIDNGMEWGTIFVATPLVDDLELDEDGVGYSEEWVGVQYEQF</sequence>
<feature type="region of interest" description="Disordered" evidence="1">
    <location>
        <begin position="1"/>
        <end position="21"/>
    </location>
</feature>
<evidence type="ECO:0000313" key="3">
    <source>
        <dbReference type="EMBL" id="CDO52118.1"/>
    </source>
</evidence>
<reference evidence="3" key="1">
    <citation type="submission" date="2014-03" db="EMBL/GenBank/DDBJ databases">
        <authorList>
            <person name="Casaregola S."/>
        </authorList>
    </citation>
    <scope>NUCLEOTIDE SEQUENCE [LARGE SCALE GENOMIC DNA]</scope>
    <source>
        <strain evidence="3">CLIB 918</strain>
    </source>
</reference>
<dbReference type="PANTHER" id="PTHR47524:SF1">
    <property type="entry name" value="20S RRNA ACCUMULATION PROTEIN 4"/>
    <property type="match status" value="1"/>
</dbReference>
<evidence type="ECO:0000256" key="1">
    <source>
        <dbReference type="SAM" id="MobiDB-lite"/>
    </source>
</evidence>
<dbReference type="GO" id="GO:0030490">
    <property type="term" value="P:maturation of SSU-rRNA"/>
    <property type="evidence" value="ECO:0007669"/>
    <property type="project" value="TreeGrafter"/>
</dbReference>
<name>A0A0J9X4R8_GEOCN</name>
<dbReference type="PANTHER" id="PTHR47524">
    <property type="entry name" value="20S RRNA ACCUMULATION PROTEIN 4"/>
    <property type="match status" value="1"/>
</dbReference>
<dbReference type="Proteomes" id="UP000242525">
    <property type="component" value="Unassembled WGS sequence"/>
</dbReference>
<feature type="domain" description="Programmed cell death protein 2 C-terminal" evidence="2">
    <location>
        <begin position="325"/>
        <end position="449"/>
    </location>
</feature>
<organism evidence="3 4">
    <name type="scientific">Geotrichum candidum</name>
    <name type="common">Oospora lactis</name>
    <name type="synonym">Dipodascus geotrichum</name>
    <dbReference type="NCBI Taxonomy" id="1173061"/>
    <lineage>
        <taxon>Eukaryota</taxon>
        <taxon>Fungi</taxon>
        <taxon>Dikarya</taxon>
        <taxon>Ascomycota</taxon>
        <taxon>Saccharomycotina</taxon>
        <taxon>Dipodascomycetes</taxon>
        <taxon>Dipodascales</taxon>
        <taxon>Dipodascaceae</taxon>
        <taxon>Geotrichum</taxon>
    </lineage>
</organism>
<dbReference type="InterPro" id="IPR007320">
    <property type="entry name" value="PDCD2_C"/>
</dbReference>
<dbReference type="GO" id="GO:0005737">
    <property type="term" value="C:cytoplasm"/>
    <property type="evidence" value="ECO:0007669"/>
    <property type="project" value="InterPro"/>
</dbReference>
<dbReference type="STRING" id="1173061.A0A0J9X4R8"/>
<dbReference type="AlphaFoldDB" id="A0A0J9X4R8"/>
<feature type="compositionally biased region" description="Basic and acidic residues" evidence="1">
    <location>
        <begin position="144"/>
        <end position="164"/>
    </location>
</feature>
<dbReference type="EMBL" id="CCBN010000002">
    <property type="protein sequence ID" value="CDO52118.1"/>
    <property type="molecule type" value="Genomic_DNA"/>
</dbReference>
<dbReference type="OrthoDB" id="443682at2759"/>
<evidence type="ECO:0000259" key="2">
    <source>
        <dbReference type="Pfam" id="PF04194"/>
    </source>
</evidence>
<accession>A0A0J9X4R8</accession>
<keyword evidence="4" id="KW-1185">Reference proteome</keyword>